<dbReference type="GO" id="GO:0008270">
    <property type="term" value="F:zinc ion binding"/>
    <property type="evidence" value="ECO:0007669"/>
    <property type="project" value="UniProtKB-KW"/>
</dbReference>
<dbReference type="EMBL" id="UYRT01095684">
    <property type="protein sequence ID" value="VDN40388.1"/>
    <property type="molecule type" value="Genomic_DNA"/>
</dbReference>
<dbReference type="GO" id="GO:0006364">
    <property type="term" value="P:rRNA processing"/>
    <property type="evidence" value="ECO:0007669"/>
    <property type="project" value="TreeGrafter"/>
</dbReference>
<dbReference type="Pfam" id="PF25879">
    <property type="entry name" value="WHD_LYAR"/>
    <property type="match status" value="1"/>
</dbReference>
<dbReference type="SUPFAM" id="SSF57667">
    <property type="entry name" value="beta-beta-alpha zinc fingers"/>
    <property type="match status" value="1"/>
</dbReference>
<name>A0A3P7NW92_9BILA</name>
<feature type="domain" description="Cell growth-regulating nucleolar protein-like winged helix" evidence="9">
    <location>
        <begin position="210"/>
        <end position="278"/>
    </location>
</feature>
<evidence type="ECO:0000256" key="2">
    <source>
        <dbReference type="ARBA" id="ARBA00022723"/>
    </source>
</evidence>
<evidence type="ECO:0000259" key="9">
    <source>
        <dbReference type="Pfam" id="PF25879"/>
    </source>
</evidence>
<dbReference type="InterPro" id="IPR039999">
    <property type="entry name" value="LYAR"/>
</dbReference>
<keyword evidence="3" id="KW-0677">Repeat</keyword>
<reference evidence="10 11" key="1">
    <citation type="submission" date="2018-11" db="EMBL/GenBank/DDBJ databases">
        <authorList>
            <consortium name="Pathogen Informatics"/>
        </authorList>
    </citation>
    <scope>NUCLEOTIDE SEQUENCE [LARGE SCALE GENOMIC DNA]</scope>
</reference>
<keyword evidence="6" id="KW-0539">Nucleus</keyword>
<keyword evidence="2" id="KW-0479">Metal-binding</keyword>
<feature type="domain" description="Zinc finger C2H2 LYAR-type" evidence="8">
    <location>
        <begin position="16"/>
        <end position="43"/>
    </location>
</feature>
<evidence type="ECO:0000256" key="7">
    <source>
        <dbReference type="SAM" id="MobiDB-lite"/>
    </source>
</evidence>
<dbReference type="Gene3D" id="1.10.10.2100">
    <property type="match status" value="1"/>
</dbReference>
<dbReference type="AlphaFoldDB" id="A0A3P7NW92"/>
<dbReference type="OrthoDB" id="68581at2759"/>
<evidence type="ECO:0000256" key="5">
    <source>
        <dbReference type="ARBA" id="ARBA00022833"/>
    </source>
</evidence>
<sequence length="279" mass="32196">MVLASKCFGFCRDATYSCLDCGQKFTLQTYKSHIKCLSENKKYGGSKYVEKENKVIFYVNEMAFTRGEVKQSRWVEQVERAIENVREPSLKKLLEQILGYANIPRKEAKFINFLQNSRNIRDRDICTRAWNCIAEEAKKMQNGTTMEQSNNRSEANNQCDMEVSSNAEEKLRSNAHKEEQNSEEKAEVSFSSSRVVFIVSGQAATSNGVKKFKWKRAIKRKLEEAKDNEMKVKRLRSEVIKCFLETNGDSSNDVDLKAIFSDKLQKLGLQIHDKKVRLK</sequence>
<dbReference type="GO" id="GO:0003677">
    <property type="term" value="F:DNA binding"/>
    <property type="evidence" value="ECO:0007669"/>
    <property type="project" value="InterPro"/>
</dbReference>
<protein>
    <submittedName>
        <fullName evidence="10">Uncharacterized protein</fullName>
    </submittedName>
</protein>
<feature type="compositionally biased region" description="Polar residues" evidence="7">
    <location>
        <begin position="142"/>
        <end position="166"/>
    </location>
</feature>
<feature type="region of interest" description="Disordered" evidence="7">
    <location>
        <begin position="142"/>
        <end position="186"/>
    </location>
</feature>
<dbReference type="InterPro" id="IPR036236">
    <property type="entry name" value="Znf_C2H2_sf"/>
</dbReference>
<keyword evidence="4" id="KW-0863">Zinc-finger</keyword>
<keyword evidence="5" id="KW-0862">Zinc</keyword>
<evidence type="ECO:0000256" key="4">
    <source>
        <dbReference type="ARBA" id="ARBA00022771"/>
    </source>
</evidence>
<organism evidence="10 11">
    <name type="scientific">Gongylonema pulchrum</name>
    <dbReference type="NCBI Taxonomy" id="637853"/>
    <lineage>
        <taxon>Eukaryota</taxon>
        <taxon>Metazoa</taxon>
        <taxon>Ecdysozoa</taxon>
        <taxon>Nematoda</taxon>
        <taxon>Chromadorea</taxon>
        <taxon>Rhabditida</taxon>
        <taxon>Spirurina</taxon>
        <taxon>Spiruromorpha</taxon>
        <taxon>Spiruroidea</taxon>
        <taxon>Gongylonematidae</taxon>
        <taxon>Gongylonema</taxon>
    </lineage>
</organism>
<dbReference type="FunFam" id="1.10.10.2100:FF:000002">
    <property type="entry name" value="cell growth-regulating nucleolar protein-like"/>
    <property type="match status" value="1"/>
</dbReference>
<comment type="subcellular location">
    <subcellularLocation>
        <location evidence="1">Nucleus</location>
    </subcellularLocation>
</comment>
<evidence type="ECO:0000313" key="11">
    <source>
        <dbReference type="Proteomes" id="UP000271098"/>
    </source>
</evidence>
<dbReference type="GO" id="GO:0000122">
    <property type="term" value="P:negative regulation of transcription by RNA polymerase II"/>
    <property type="evidence" value="ECO:0007669"/>
    <property type="project" value="TreeGrafter"/>
</dbReference>
<evidence type="ECO:0000259" key="8">
    <source>
        <dbReference type="Pfam" id="PF08790"/>
    </source>
</evidence>
<evidence type="ECO:0000313" key="10">
    <source>
        <dbReference type="EMBL" id="VDN40388.1"/>
    </source>
</evidence>
<dbReference type="InterPro" id="IPR014898">
    <property type="entry name" value="Znf_C2H2_LYAR"/>
</dbReference>
<evidence type="ECO:0000256" key="1">
    <source>
        <dbReference type="ARBA" id="ARBA00004123"/>
    </source>
</evidence>
<dbReference type="Pfam" id="PF08790">
    <property type="entry name" value="zf-LYAR"/>
    <property type="match status" value="1"/>
</dbReference>
<evidence type="ECO:0000256" key="6">
    <source>
        <dbReference type="ARBA" id="ARBA00023242"/>
    </source>
</evidence>
<keyword evidence="11" id="KW-1185">Reference proteome</keyword>
<evidence type="ECO:0000256" key="3">
    <source>
        <dbReference type="ARBA" id="ARBA00022737"/>
    </source>
</evidence>
<proteinExistence type="predicted"/>
<dbReference type="PANTHER" id="PTHR13100">
    <property type="entry name" value="CELL GROWTH-REGULATING NUCLEOLAR PROTEIN LYAR"/>
    <property type="match status" value="1"/>
</dbReference>
<feature type="compositionally biased region" description="Basic and acidic residues" evidence="7">
    <location>
        <begin position="167"/>
        <end position="186"/>
    </location>
</feature>
<dbReference type="InterPro" id="IPR058719">
    <property type="entry name" value="WHD_LYAR"/>
</dbReference>
<dbReference type="Proteomes" id="UP000271098">
    <property type="component" value="Unassembled WGS sequence"/>
</dbReference>
<dbReference type="GO" id="GO:0005730">
    <property type="term" value="C:nucleolus"/>
    <property type="evidence" value="ECO:0007669"/>
    <property type="project" value="TreeGrafter"/>
</dbReference>
<gene>
    <name evidence="10" type="ORF">GPUH_LOCUS22680</name>
</gene>
<dbReference type="PANTHER" id="PTHR13100:SF10">
    <property type="entry name" value="CELL GROWTH-REGULATING NUCLEOLAR PROTEIN"/>
    <property type="match status" value="1"/>
</dbReference>
<accession>A0A3P7NW92</accession>